<dbReference type="EMBL" id="QJSW01000005">
    <property type="protein sequence ID" value="PYE49729.1"/>
    <property type="molecule type" value="Genomic_DNA"/>
</dbReference>
<evidence type="ECO:0000256" key="1">
    <source>
        <dbReference type="ARBA" id="ARBA00005964"/>
    </source>
</evidence>
<keyword evidence="2" id="KW-0378">Hydrolase</keyword>
<reference evidence="5 7" key="1">
    <citation type="submission" date="2018-06" db="EMBL/GenBank/DDBJ databases">
        <title>Genomic Encyclopedia of Type Strains, Phase III (KMG-III): the genomes of soil and plant-associated and newly described type strains.</title>
        <authorList>
            <person name="Whitman W."/>
        </authorList>
    </citation>
    <scope>NUCLEOTIDE SEQUENCE [LARGE SCALE GENOMIC DNA]</scope>
    <source>
        <strain evidence="5 7">CECT 7022</strain>
    </source>
</reference>
<keyword evidence="3" id="KW-0732">Signal</keyword>
<dbReference type="Proteomes" id="UP000247790">
    <property type="component" value="Unassembled WGS sequence"/>
</dbReference>
<dbReference type="Proteomes" id="UP000509327">
    <property type="component" value="Chromosome"/>
</dbReference>
<evidence type="ECO:0000259" key="4">
    <source>
        <dbReference type="PROSITE" id="PS51272"/>
    </source>
</evidence>
<dbReference type="Pfam" id="PF00135">
    <property type="entry name" value="COesterase"/>
    <property type="match status" value="1"/>
</dbReference>
<proteinExistence type="inferred from homology"/>
<dbReference type="InterPro" id="IPR050309">
    <property type="entry name" value="Type-B_Carboxylest/Lipase"/>
</dbReference>
<evidence type="ECO:0000313" key="5">
    <source>
        <dbReference type="EMBL" id="PYE49729.1"/>
    </source>
</evidence>
<dbReference type="OrthoDB" id="9775851at2"/>
<feature type="chain" id="PRO_5015906619" evidence="3">
    <location>
        <begin position="26"/>
        <end position="749"/>
    </location>
</feature>
<protein>
    <submittedName>
        <fullName evidence="6">Carboxylesterase family protein</fullName>
    </submittedName>
    <submittedName>
        <fullName evidence="5">Carboxylesterase type B</fullName>
    </submittedName>
</protein>
<dbReference type="InterPro" id="IPR019826">
    <property type="entry name" value="Carboxylesterase_B_AS"/>
</dbReference>
<dbReference type="InterPro" id="IPR001119">
    <property type="entry name" value="SLH_dom"/>
</dbReference>
<gene>
    <name evidence="5" type="ORF">DFQ00_105233</name>
    <name evidence="6" type="ORF">HUB98_09635</name>
</gene>
<comment type="similarity">
    <text evidence="1">Belongs to the type-B carboxylesterase/lipase family.</text>
</comment>
<accession>A0A2V4VSZ2</accession>
<dbReference type="PANTHER" id="PTHR11559">
    <property type="entry name" value="CARBOXYLESTERASE"/>
    <property type="match status" value="1"/>
</dbReference>
<keyword evidence="8" id="KW-1185">Reference proteome</keyword>
<name>A0A2V4VSZ2_PAEBA</name>
<dbReference type="PROSITE" id="PS00122">
    <property type="entry name" value="CARBOXYLESTERASE_B_1"/>
    <property type="match status" value="1"/>
</dbReference>
<feature type="domain" description="SLH" evidence="4">
    <location>
        <begin position="89"/>
        <end position="154"/>
    </location>
</feature>
<dbReference type="SUPFAM" id="SSF53474">
    <property type="entry name" value="alpha/beta-Hydrolases"/>
    <property type="match status" value="1"/>
</dbReference>
<dbReference type="Gene3D" id="3.40.50.1820">
    <property type="entry name" value="alpha/beta hydrolase"/>
    <property type="match status" value="1"/>
</dbReference>
<dbReference type="GO" id="GO:0016787">
    <property type="term" value="F:hydrolase activity"/>
    <property type="evidence" value="ECO:0007669"/>
    <property type="project" value="UniProtKB-KW"/>
</dbReference>
<dbReference type="EMBL" id="CP054614">
    <property type="protein sequence ID" value="QKS56571.1"/>
    <property type="molecule type" value="Genomic_DNA"/>
</dbReference>
<organism evidence="5 7">
    <name type="scientific">Paenibacillus barcinonensis</name>
    <dbReference type="NCBI Taxonomy" id="198119"/>
    <lineage>
        <taxon>Bacteria</taxon>
        <taxon>Bacillati</taxon>
        <taxon>Bacillota</taxon>
        <taxon>Bacilli</taxon>
        <taxon>Bacillales</taxon>
        <taxon>Paenibacillaceae</taxon>
        <taxon>Paenibacillus</taxon>
    </lineage>
</organism>
<evidence type="ECO:0000313" key="7">
    <source>
        <dbReference type="Proteomes" id="UP000247790"/>
    </source>
</evidence>
<dbReference type="AlphaFoldDB" id="A0A2V4VSZ2"/>
<dbReference type="RefSeq" id="WP_110896421.1">
    <property type="nucleotide sequence ID" value="NZ_CP054614.1"/>
</dbReference>
<evidence type="ECO:0000256" key="2">
    <source>
        <dbReference type="ARBA" id="ARBA00022801"/>
    </source>
</evidence>
<feature type="signal peptide" evidence="3">
    <location>
        <begin position="1"/>
        <end position="25"/>
    </location>
</feature>
<evidence type="ECO:0000313" key="8">
    <source>
        <dbReference type="Proteomes" id="UP000509327"/>
    </source>
</evidence>
<dbReference type="InterPro" id="IPR029058">
    <property type="entry name" value="AB_hydrolase_fold"/>
</dbReference>
<reference evidence="6 8" key="2">
    <citation type="submission" date="2020-06" db="EMBL/GenBank/DDBJ databases">
        <title>Complete genome of Paenibacillus barcinonensis KACC11450.</title>
        <authorList>
            <person name="Kim M."/>
            <person name="Park Y.-J."/>
            <person name="Shin J.-H."/>
        </authorList>
    </citation>
    <scope>NUCLEOTIDE SEQUENCE [LARGE SCALE GENOMIC DNA]</scope>
    <source>
        <strain evidence="6 8">KACC11450</strain>
    </source>
</reference>
<dbReference type="PROSITE" id="PS51272">
    <property type="entry name" value="SLH"/>
    <property type="match status" value="1"/>
</dbReference>
<sequence length="749" mass="80060">MKKMKRSIAVAAILSLCVSGLPVYAAGAGNTSSVMSPAMEKLIQAELIRGNGQGVNAAYLNKKASRIQAAVLYLRLSGLEKEALAYQGTETYGDATQAGKVLAPVVGYLKQHPYLAGLVTDTEHFNPNAPLTAEEYAMLLLKVLGYEAGVDYPSGEASVFAAGQGIKSLQGKGTEQLTNRLMAEATAQALQSQLKNGTGTLEQLWSKHAQNGAFKPQTLQQTKYGAIDGKTYEQFGTLGWLGVPYAAPPVGELRWKAPQEPKAWTGTREAKEFAANSLQISGKSTAGSEDSLYLNIWRPNTSSTKLPVMVFLHGGGNMTGSGKDFQGEQLARNTNSIIISVNYRLGALGFFQNAALKTGNSLDDSGNYGLLDAFRALAWVQDNIEGFGGDKGNVTLAGQSAGARDVLATMISPLSKGLYQKVIAFSGGLTTASPKEGEQKSEDAIVKILVQEGKAANAEEAKAWIAKQTPAQLETYLRAVPADKLVTAFGATAIRMQPFPHLFRDGTVIPKEGFDAINSGKYAKVPVLLGSLETEFSAFAFGDPNFAPSINDGTLFTDQTKAAHYAAALKYGSEAYAGFNAERVAEKLTGAAGQPPVYAYRFAWGTQPGVISERLLTLLGAPHGADMDFYTGHAAGIAAYFPQGYFSDVNKPGREQLSAAMAAYLKQFLYTGNPGTGGTEALAAWTPWTKDAKAPIMRLDANNTTAEIGMSSQYNQGKEAVMAKMKKELPEETYKLLTEKVFAGRFFWE</sequence>
<evidence type="ECO:0000256" key="3">
    <source>
        <dbReference type="SAM" id="SignalP"/>
    </source>
</evidence>
<dbReference type="InterPro" id="IPR002018">
    <property type="entry name" value="CarbesteraseB"/>
</dbReference>
<evidence type="ECO:0000313" key="6">
    <source>
        <dbReference type="EMBL" id="QKS56571.1"/>
    </source>
</evidence>